<proteinExistence type="predicted"/>
<keyword evidence="1" id="KW-0808">Transferase</keyword>
<accession>A0ABV1BCN7</accession>
<name>A0ABV1BCN7_9FIRM</name>
<dbReference type="PANTHER" id="PTHR10908:SF0">
    <property type="entry name" value="SEROTONIN N-ACETYLTRANSFERASE"/>
    <property type="match status" value="1"/>
</dbReference>
<comment type="caution">
    <text evidence="4">The sequence shown here is derived from an EMBL/GenBank/DDBJ whole genome shotgun (WGS) entry which is preliminary data.</text>
</comment>
<dbReference type="InterPro" id="IPR051635">
    <property type="entry name" value="SNAT-like"/>
</dbReference>
<evidence type="ECO:0000313" key="4">
    <source>
        <dbReference type="EMBL" id="MEQ2369702.1"/>
    </source>
</evidence>
<gene>
    <name evidence="4" type="ORF">WMO28_01870</name>
</gene>
<reference evidence="4 5" key="1">
    <citation type="submission" date="2024-03" db="EMBL/GenBank/DDBJ databases">
        <title>Human intestinal bacterial collection.</title>
        <authorList>
            <person name="Pauvert C."/>
            <person name="Hitch T.C.A."/>
            <person name="Clavel T."/>
        </authorList>
    </citation>
    <scope>NUCLEOTIDE SEQUENCE [LARGE SCALE GENOMIC DNA]</scope>
    <source>
        <strain evidence="4 5">CLA-JM-H16</strain>
    </source>
</reference>
<feature type="domain" description="N-acetyltransferase" evidence="3">
    <location>
        <begin position="7"/>
        <end position="169"/>
    </location>
</feature>
<keyword evidence="5" id="KW-1185">Reference proteome</keyword>
<evidence type="ECO:0000313" key="5">
    <source>
        <dbReference type="Proteomes" id="UP001473063"/>
    </source>
</evidence>
<dbReference type="CDD" id="cd04301">
    <property type="entry name" value="NAT_SF"/>
    <property type="match status" value="1"/>
</dbReference>
<evidence type="ECO:0000256" key="2">
    <source>
        <dbReference type="ARBA" id="ARBA00023315"/>
    </source>
</evidence>
<protein>
    <submittedName>
        <fullName evidence="4">GNAT family N-acetyltransferase</fullName>
    </submittedName>
</protein>
<dbReference type="PANTHER" id="PTHR10908">
    <property type="entry name" value="SEROTONIN N-ACETYLTRANSFERASE"/>
    <property type="match status" value="1"/>
</dbReference>
<dbReference type="InterPro" id="IPR016181">
    <property type="entry name" value="Acyl_CoA_acyltransferase"/>
</dbReference>
<dbReference type="RefSeq" id="WP_349055884.1">
    <property type="nucleotide sequence ID" value="NZ_JBBMEJ010000001.1"/>
</dbReference>
<dbReference type="InterPro" id="IPR000182">
    <property type="entry name" value="GNAT_dom"/>
</dbReference>
<dbReference type="SUPFAM" id="SSF55729">
    <property type="entry name" value="Acyl-CoA N-acyltransferases (Nat)"/>
    <property type="match status" value="1"/>
</dbReference>
<keyword evidence="2" id="KW-0012">Acyltransferase</keyword>
<dbReference type="PROSITE" id="PS51186">
    <property type="entry name" value="GNAT"/>
    <property type="match status" value="1"/>
</dbReference>
<evidence type="ECO:0000256" key="1">
    <source>
        <dbReference type="ARBA" id="ARBA00022679"/>
    </source>
</evidence>
<dbReference type="EMBL" id="JBBMEJ010000001">
    <property type="protein sequence ID" value="MEQ2369702.1"/>
    <property type="molecule type" value="Genomic_DNA"/>
</dbReference>
<dbReference type="Gene3D" id="3.40.630.30">
    <property type="match status" value="1"/>
</dbReference>
<dbReference type="Pfam" id="PF00583">
    <property type="entry name" value="Acetyltransf_1"/>
    <property type="match status" value="1"/>
</dbReference>
<organism evidence="4 5">
    <name type="scientific">Blautia aquisgranensis</name>
    <dbReference type="NCBI Taxonomy" id="3133153"/>
    <lineage>
        <taxon>Bacteria</taxon>
        <taxon>Bacillati</taxon>
        <taxon>Bacillota</taxon>
        <taxon>Clostridia</taxon>
        <taxon>Lachnospirales</taxon>
        <taxon>Lachnospiraceae</taxon>
        <taxon>Blautia</taxon>
    </lineage>
</organism>
<dbReference type="Proteomes" id="UP001473063">
    <property type="component" value="Unassembled WGS sequence"/>
</dbReference>
<sequence>MNLSEKYTFRSIREEEAEQAAEIEQICFPPAEAISREDIIDRVKKIPELFLVAEDRETGRLAGYLTGFATDEETFQDRFFTNADLSTPAGENNMLLGLEVLPEHRGQGLARELMTRYLAREKERGRKKAVLTCVDTKVGMYERMGFQYVGISASVLGNEKWNEMEYVFS</sequence>
<evidence type="ECO:0000259" key="3">
    <source>
        <dbReference type="PROSITE" id="PS51186"/>
    </source>
</evidence>